<dbReference type="SMART" id="SM00134">
    <property type="entry name" value="LU"/>
    <property type="match status" value="1"/>
</dbReference>
<dbReference type="Ensembl" id="ENSCVAT00000010740.1">
    <property type="protein sequence ID" value="ENSCVAP00000021861.1"/>
    <property type="gene ID" value="ENSCVAG00000004181.1"/>
</dbReference>
<evidence type="ECO:0000256" key="1">
    <source>
        <dbReference type="SAM" id="SignalP"/>
    </source>
</evidence>
<proteinExistence type="predicted"/>
<evidence type="ECO:0000259" key="2">
    <source>
        <dbReference type="SMART" id="SM00134"/>
    </source>
</evidence>
<organism evidence="3 4">
    <name type="scientific">Cyprinodon variegatus</name>
    <name type="common">Sheepshead minnow</name>
    <dbReference type="NCBI Taxonomy" id="28743"/>
    <lineage>
        <taxon>Eukaryota</taxon>
        <taxon>Metazoa</taxon>
        <taxon>Chordata</taxon>
        <taxon>Craniata</taxon>
        <taxon>Vertebrata</taxon>
        <taxon>Euteleostomi</taxon>
        <taxon>Actinopterygii</taxon>
        <taxon>Neopterygii</taxon>
        <taxon>Teleostei</taxon>
        <taxon>Neoteleostei</taxon>
        <taxon>Acanthomorphata</taxon>
        <taxon>Ovalentaria</taxon>
        <taxon>Atherinomorphae</taxon>
        <taxon>Cyprinodontiformes</taxon>
        <taxon>Cyprinodontidae</taxon>
        <taxon>Cyprinodon</taxon>
    </lineage>
</organism>
<dbReference type="STRING" id="28743.ENSCVAP00000021861"/>
<evidence type="ECO:0000313" key="4">
    <source>
        <dbReference type="Proteomes" id="UP000265020"/>
    </source>
</evidence>
<dbReference type="InterPro" id="IPR016054">
    <property type="entry name" value="LY6_UPA_recep-like"/>
</dbReference>
<reference evidence="3" key="1">
    <citation type="submission" date="2025-08" db="UniProtKB">
        <authorList>
            <consortium name="Ensembl"/>
        </authorList>
    </citation>
    <scope>IDENTIFICATION</scope>
</reference>
<protein>
    <recommendedName>
        <fullName evidence="2">UPAR/Ly6 domain-containing protein</fullName>
    </recommendedName>
</protein>
<dbReference type="GeneTree" id="ENSGT01140000282948"/>
<accession>A0A3Q2DPX6</accession>
<name>A0A3Q2DPX6_CYPVA</name>
<feature type="signal peptide" evidence="1">
    <location>
        <begin position="1"/>
        <end position="18"/>
    </location>
</feature>
<dbReference type="Proteomes" id="UP000265020">
    <property type="component" value="Unassembled WGS sequence"/>
</dbReference>
<sequence length="98" mass="10295">MQLYGTLVLILTFSTACGLRCYSCVAVESCTDIQTCPEALNRCSSVKIQGLVTKSCMTSVGCIGAMNCCEGDLCNGAIRTGPGLILLLLSSALMMLFV</sequence>
<evidence type="ECO:0000313" key="3">
    <source>
        <dbReference type="Ensembl" id="ENSCVAP00000021861.1"/>
    </source>
</evidence>
<feature type="chain" id="PRO_5018598284" description="UPAR/Ly6 domain-containing protein" evidence="1">
    <location>
        <begin position="19"/>
        <end position="98"/>
    </location>
</feature>
<reference evidence="3" key="2">
    <citation type="submission" date="2025-09" db="UniProtKB">
        <authorList>
            <consortium name="Ensembl"/>
        </authorList>
    </citation>
    <scope>IDENTIFICATION</scope>
</reference>
<dbReference type="InterPro" id="IPR045860">
    <property type="entry name" value="Snake_toxin-like_sf"/>
</dbReference>
<dbReference type="OMA" id="CTDTKSC"/>
<dbReference type="AlphaFoldDB" id="A0A3Q2DPX6"/>
<dbReference type="SUPFAM" id="SSF57302">
    <property type="entry name" value="Snake toxin-like"/>
    <property type="match status" value="1"/>
</dbReference>
<keyword evidence="4" id="KW-1185">Reference proteome</keyword>
<feature type="domain" description="UPAR/Ly6" evidence="2">
    <location>
        <begin position="19"/>
        <end position="89"/>
    </location>
</feature>
<keyword evidence="1" id="KW-0732">Signal</keyword>